<dbReference type="PANTHER" id="PTHR45566">
    <property type="entry name" value="HTH-TYPE TRANSCRIPTIONAL REGULATOR YHJB-RELATED"/>
    <property type="match status" value="1"/>
</dbReference>
<keyword evidence="1 3" id="KW-0597">Phosphoprotein</keyword>
<evidence type="ECO:0000256" key="1">
    <source>
        <dbReference type="ARBA" id="ARBA00022553"/>
    </source>
</evidence>
<proteinExistence type="predicted"/>
<dbReference type="InterPro" id="IPR000792">
    <property type="entry name" value="Tscrpt_reg_LuxR_C"/>
</dbReference>
<dbReference type="PRINTS" id="PR00038">
    <property type="entry name" value="HTHLUXR"/>
</dbReference>
<dbReference type="GO" id="GO:0006355">
    <property type="term" value="P:regulation of DNA-templated transcription"/>
    <property type="evidence" value="ECO:0007669"/>
    <property type="project" value="InterPro"/>
</dbReference>
<keyword evidence="2 6" id="KW-0238">DNA-binding</keyword>
<dbReference type="SMART" id="SM00421">
    <property type="entry name" value="HTH_LUXR"/>
    <property type="match status" value="1"/>
</dbReference>
<feature type="modified residue" description="4-aspartylphosphate" evidence="3">
    <location>
        <position position="60"/>
    </location>
</feature>
<dbReference type="InterPro" id="IPR058245">
    <property type="entry name" value="NreC/VraR/RcsB-like_REC"/>
</dbReference>
<dbReference type="GO" id="GO:0003677">
    <property type="term" value="F:DNA binding"/>
    <property type="evidence" value="ECO:0007669"/>
    <property type="project" value="UniProtKB-KW"/>
</dbReference>
<dbReference type="PROSITE" id="PS50110">
    <property type="entry name" value="RESPONSE_REGULATORY"/>
    <property type="match status" value="1"/>
</dbReference>
<protein>
    <submittedName>
        <fullName evidence="6">DNA-binding response regulator, NarL/FixJ family, contains REC and HTH domains</fullName>
    </submittedName>
</protein>
<evidence type="ECO:0000256" key="3">
    <source>
        <dbReference type="PROSITE-ProRule" id="PRU00169"/>
    </source>
</evidence>
<dbReference type="EMBL" id="FOAJ01000018">
    <property type="protein sequence ID" value="SEL94295.1"/>
    <property type="molecule type" value="Genomic_DNA"/>
</dbReference>
<dbReference type="CDD" id="cd17535">
    <property type="entry name" value="REC_NarL-like"/>
    <property type="match status" value="1"/>
</dbReference>
<dbReference type="InterPro" id="IPR011006">
    <property type="entry name" value="CheY-like_superfamily"/>
</dbReference>
<evidence type="ECO:0000259" key="5">
    <source>
        <dbReference type="PROSITE" id="PS50110"/>
    </source>
</evidence>
<dbReference type="InterPro" id="IPR051015">
    <property type="entry name" value="EvgA-like"/>
</dbReference>
<gene>
    <name evidence="6" type="ORF">SAMN05192542_11889</name>
</gene>
<dbReference type="Pfam" id="PF00072">
    <property type="entry name" value="Response_reg"/>
    <property type="match status" value="1"/>
</dbReference>
<dbReference type="InterPro" id="IPR001789">
    <property type="entry name" value="Sig_transdc_resp-reg_receiver"/>
</dbReference>
<dbReference type="SUPFAM" id="SSF46894">
    <property type="entry name" value="C-terminal effector domain of the bipartite response regulators"/>
    <property type="match status" value="1"/>
</dbReference>
<evidence type="ECO:0000313" key="6">
    <source>
        <dbReference type="EMBL" id="SEL94295.1"/>
    </source>
</evidence>
<evidence type="ECO:0000256" key="2">
    <source>
        <dbReference type="ARBA" id="ARBA00023125"/>
    </source>
</evidence>
<evidence type="ECO:0000313" key="7">
    <source>
        <dbReference type="Proteomes" id="UP000199120"/>
    </source>
</evidence>
<dbReference type="PANTHER" id="PTHR45566:SF1">
    <property type="entry name" value="HTH-TYPE TRANSCRIPTIONAL REGULATOR YHJB-RELATED"/>
    <property type="match status" value="1"/>
</dbReference>
<feature type="domain" description="Response regulatory" evidence="5">
    <location>
        <begin position="9"/>
        <end position="125"/>
    </location>
</feature>
<dbReference type="SMART" id="SM00448">
    <property type="entry name" value="REC"/>
    <property type="match status" value="1"/>
</dbReference>
<accession>A0A1H7UC86</accession>
<dbReference type="Pfam" id="PF00196">
    <property type="entry name" value="GerE"/>
    <property type="match status" value="1"/>
</dbReference>
<dbReference type="SUPFAM" id="SSF52172">
    <property type="entry name" value="CheY-like"/>
    <property type="match status" value="1"/>
</dbReference>
<organism evidence="6 7">
    <name type="scientific">Paraburkholderia caballeronis</name>
    <dbReference type="NCBI Taxonomy" id="416943"/>
    <lineage>
        <taxon>Bacteria</taxon>
        <taxon>Pseudomonadati</taxon>
        <taxon>Pseudomonadota</taxon>
        <taxon>Betaproteobacteria</taxon>
        <taxon>Burkholderiales</taxon>
        <taxon>Burkholderiaceae</taxon>
        <taxon>Paraburkholderia</taxon>
    </lineage>
</organism>
<evidence type="ECO:0000259" key="4">
    <source>
        <dbReference type="PROSITE" id="PS50043"/>
    </source>
</evidence>
<keyword evidence="7" id="KW-1185">Reference proteome</keyword>
<dbReference type="GO" id="GO:0000160">
    <property type="term" value="P:phosphorelay signal transduction system"/>
    <property type="evidence" value="ECO:0007669"/>
    <property type="project" value="InterPro"/>
</dbReference>
<dbReference type="InterPro" id="IPR016032">
    <property type="entry name" value="Sig_transdc_resp-reg_C-effctor"/>
</dbReference>
<sequence>MKIPPAKPTLLIIDDHPLFREALCPLLHGLMPDAHIVGVGDVQSALEVAMASVVRLVLIDYALPRMNGIAAIPLLRQLLPSTPIAMVSASEQASDAKAAIAAGARGFVPKSLRPQELQNALRQVLDGGCYIPASMLEAFAGLASASADANGREDEHGFTLRQRQVLQGLCEGLSNKEIAQRLDLAENTVKVHVTAIFKVLGVVSRTQAVVQARQFGISGAR</sequence>
<reference evidence="7" key="1">
    <citation type="submission" date="2016-10" db="EMBL/GenBank/DDBJ databases">
        <authorList>
            <person name="Varghese N."/>
            <person name="Submissions S."/>
        </authorList>
    </citation>
    <scope>NUCLEOTIDE SEQUENCE [LARGE SCALE GENOMIC DNA]</scope>
    <source>
        <strain evidence="7">LMG 26416</strain>
    </source>
</reference>
<dbReference type="PROSITE" id="PS50043">
    <property type="entry name" value="HTH_LUXR_2"/>
    <property type="match status" value="1"/>
</dbReference>
<feature type="domain" description="HTH luxR-type" evidence="4">
    <location>
        <begin position="151"/>
        <end position="216"/>
    </location>
</feature>
<dbReference type="STRING" id="416943.SAMN05445871_2536"/>
<name>A0A1H7UC86_9BURK</name>
<dbReference type="Proteomes" id="UP000199120">
    <property type="component" value="Unassembled WGS sequence"/>
</dbReference>
<dbReference type="AlphaFoldDB" id="A0A1H7UC86"/>
<dbReference type="CDD" id="cd06170">
    <property type="entry name" value="LuxR_C_like"/>
    <property type="match status" value="1"/>
</dbReference>
<dbReference type="Gene3D" id="3.40.50.2300">
    <property type="match status" value="1"/>
</dbReference>